<dbReference type="RefSeq" id="WP_109653949.1">
    <property type="nucleotide sequence ID" value="NZ_JACWLN010000011.1"/>
</dbReference>
<organism evidence="2 3">
    <name type="scientific">Maribacter polysiphoniae</name>
    <dbReference type="NCBI Taxonomy" id="429344"/>
    <lineage>
        <taxon>Bacteria</taxon>
        <taxon>Pseudomonadati</taxon>
        <taxon>Bacteroidota</taxon>
        <taxon>Flavobacteriia</taxon>
        <taxon>Flavobacteriales</taxon>
        <taxon>Flavobacteriaceae</taxon>
        <taxon>Maribacter</taxon>
    </lineage>
</organism>
<gene>
    <name evidence="1" type="ORF">HZY62_17840</name>
    <name evidence="2" type="ORF">LX92_03801</name>
</gene>
<comment type="caution">
    <text evidence="2">The sequence shown here is derived from an EMBL/GenBank/DDBJ whole genome shotgun (WGS) entry which is preliminary data.</text>
</comment>
<evidence type="ECO:0000313" key="3">
    <source>
        <dbReference type="Proteomes" id="UP000245667"/>
    </source>
</evidence>
<dbReference type="EMBL" id="JACWLN010000011">
    <property type="protein sequence ID" value="MBD1262465.1"/>
    <property type="molecule type" value="Genomic_DNA"/>
</dbReference>
<accession>A0A316DSL7</accession>
<proteinExistence type="predicted"/>
<protein>
    <submittedName>
        <fullName evidence="2">Uncharacterized protein</fullName>
    </submittedName>
</protein>
<name>A0A316DSL7_9FLAO</name>
<dbReference type="Proteomes" id="UP000245667">
    <property type="component" value="Unassembled WGS sequence"/>
</dbReference>
<reference evidence="2 3" key="1">
    <citation type="submission" date="2018-05" db="EMBL/GenBank/DDBJ databases">
        <title>Genomic Encyclopedia of Archaeal and Bacterial Type Strains, Phase II (KMG-II): from individual species to whole genera.</title>
        <authorList>
            <person name="Goeker M."/>
        </authorList>
    </citation>
    <scope>NUCLEOTIDE SEQUENCE [LARGE SCALE GENOMIC DNA]</scope>
    <source>
        <strain evidence="2 3">DSM 23514</strain>
    </source>
</reference>
<dbReference type="AlphaFoldDB" id="A0A316DSL7"/>
<reference evidence="1 4" key="2">
    <citation type="submission" date="2020-07" db="EMBL/GenBank/DDBJ databases">
        <title>The draft genome sequence of Maribacter polysiphoniae KCTC 22021.</title>
        <authorList>
            <person name="Mu L."/>
        </authorList>
    </citation>
    <scope>NUCLEOTIDE SEQUENCE [LARGE SCALE GENOMIC DNA]</scope>
    <source>
        <strain evidence="1 4">KCTC 22021</strain>
    </source>
</reference>
<evidence type="ECO:0000313" key="1">
    <source>
        <dbReference type="EMBL" id="MBD1262465.1"/>
    </source>
</evidence>
<sequence>MNKLILLFLFLVSILPGTIDDDCSAVYSRATYALSHSKKALKAHNFDHQVYYSGKTLEAYKKIADGMKECDCVNATELILDITMDAKKAADPVDWARGRYYSKKVYLNTQELITILDLWAESHE</sequence>
<keyword evidence="4" id="KW-1185">Reference proteome</keyword>
<dbReference type="EMBL" id="QGGQ01000012">
    <property type="protein sequence ID" value="PWK21297.1"/>
    <property type="molecule type" value="Genomic_DNA"/>
</dbReference>
<evidence type="ECO:0000313" key="2">
    <source>
        <dbReference type="EMBL" id="PWK21297.1"/>
    </source>
</evidence>
<dbReference type="Proteomes" id="UP000651837">
    <property type="component" value="Unassembled WGS sequence"/>
</dbReference>
<evidence type="ECO:0000313" key="4">
    <source>
        <dbReference type="Proteomes" id="UP000651837"/>
    </source>
</evidence>
<dbReference type="OrthoDB" id="1438723at2"/>